<sequence>MSTDKRHRAVLVADGTRPHLSGELKRLEPVVAKHLEVVGRVLDLSEGTIPDEAELVIVFGGDGTMLRTAHLMGERQLPVLGVNLGKLGFLAHIRPNHLSTALPKICNQEASVVEHLMFDCSLMRHGEVVETELGLNEASVLAGPPFAMIEVQLYVDAELATTYSCDGLIVSTPVGSTAHSLSAGGPILRKDLQAFVISPISPHTLTNRPVVDSADRVFELAVPEPNEGTSLIVDGRMMANICSGDRVRIARSRATFKLLGIPDQGYYRTLREKLGWGGQLREDPPTP</sequence>
<dbReference type="GO" id="GO:0019674">
    <property type="term" value="P:NAD+ metabolic process"/>
    <property type="evidence" value="ECO:0007669"/>
    <property type="project" value="InterPro"/>
</dbReference>
<dbReference type="Gene3D" id="2.60.200.30">
    <property type="entry name" value="Probable inorganic polyphosphate/atp-NAD kinase, domain 2"/>
    <property type="match status" value="1"/>
</dbReference>
<comment type="subcellular location">
    <subcellularLocation>
        <location evidence="6">Cytoplasm</location>
    </subcellularLocation>
</comment>
<name>A0A9X2JEZ3_9BACT</name>
<dbReference type="GO" id="GO:0046872">
    <property type="term" value="F:metal ion binding"/>
    <property type="evidence" value="ECO:0007669"/>
    <property type="project" value="UniProtKB-UniRule"/>
</dbReference>
<feature type="binding site" evidence="6">
    <location>
        <begin position="62"/>
        <end position="63"/>
    </location>
    <ligand>
        <name>NAD(+)</name>
        <dbReference type="ChEBI" id="CHEBI:57540"/>
    </ligand>
</feature>
<dbReference type="EC" id="2.7.1.23" evidence="6"/>
<accession>A0A9X2JEZ3</accession>
<evidence type="ECO:0000313" key="8">
    <source>
        <dbReference type="Proteomes" id="UP001155241"/>
    </source>
</evidence>
<feature type="binding site" evidence="6">
    <location>
        <position position="67"/>
    </location>
    <ligand>
        <name>NAD(+)</name>
        <dbReference type="ChEBI" id="CHEBI:57540"/>
    </ligand>
</feature>
<dbReference type="GO" id="GO:0006741">
    <property type="term" value="P:NADP+ biosynthetic process"/>
    <property type="evidence" value="ECO:0007669"/>
    <property type="project" value="UniProtKB-UniRule"/>
</dbReference>
<comment type="catalytic activity">
    <reaction evidence="5 6">
        <text>NAD(+) + ATP = ADP + NADP(+) + H(+)</text>
        <dbReference type="Rhea" id="RHEA:18629"/>
        <dbReference type="ChEBI" id="CHEBI:15378"/>
        <dbReference type="ChEBI" id="CHEBI:30616"/>
        <dbReference type="ChEBI" id="CHEBI:57540"/>
        <dbReference type="ChEBI" id="CHEBI:58349"/>
        <dbReference type="ChEBI" id="CHEBI:456216"/>
        <dbReference type="EC" id="2.7.1.23"/>
    </reaction>
</comment>
<evidence type="ECO:0000256" key="3">
    <source>
        <dbReference type="ARBA" id="ARBA00022857"/>
    </source>
</evidence>
<proteinExistence type="inferred from homology"/>
<dbReference type="AlphaFoldDB" id="A0A9X2JEZ3"/>
<dbReference type="HAMAP" id="MF_00361">
    <property type="entry name" value="NAD_kinase"/>
    <property type="match status" value="1"/>
</dbReference>
<evidence type="ECO:0000256" key="2">
    <source>
        <dbReference type="ARBA" id="ARBA00022777"/>
    </source>
</evidence>
<comment type="function">
    <text evidence="6">Involved in the regulation of the intracellular balance of NAD and NADP, and is a key enzyme in the biosynthesis of NADP. Catalyzes specifically the phosphorylation on 2'-hydroxyl of the adenosine moiety of NAD to yield NADP.</text>
</comment>
<feature type="active site" description="Proton acceptor" evidence="6">
    <location>
        <position position="62"/>
    </location>
</feature>
<reference evidence="7" key="1">
    <citation type="submission" date="2022-06" db="EMBL/GenBank/DDBJ databases">
        <title>Aeoliella straminimaris, a novel planctomycete from sediments.</title>
        <authorList>
            <person name="Vitorino I.R."/>
            <person name="Lage O.M."/>
        </authorList>
    </citation>
    <scope>NUCLEOTIDE SEQUENCE</scope>
    <source>
        <strain evidence="7">ICT_H6.2</strain>
    </source>
</reference>
<dbReference type="SUPFAM" id="SSF111331">
    <property type="entry name" value="NAD kinase/diacylglycerol kinase-like"/>
    <property type="match status" value="1"/>
</dbReference>
<comment type="caution">
    <text evidence="7">The sequence shown here is derived from an EMBL/GenBank/DDBJ whole genome shotgun (WGS) entry which is preliminary data.</text>
</comment>
<dbReference type="EMBL" id="JAMXLR010000024">
    <property type="protein sequence ID" value="MCO6043510.1"/>
    <property type="molecule type" value="Genomic_DNA"/>
</dbReference>
<feature type="binding site" evidence="6">
    <location>
        <position position="166"/>
    </location>
    <ligand>
        <name>NAD(+)</name>
        <dbReference type="ChEBI" id="CHEBI:57540"/>
    </ligand>
</feature>
<dbReference type="InterPro" id="IPR002504">
    <property type="entry name" value="NADK"/>
</dbReference>
<dbReference type="InterPro" id="IPR017438">
    <property type="entry name" value="ATP-NAD_kinase_N"/>
</dbReference>
<comment type="cofactor">
    <cofactor evidence="6">
        <name>a divalent metal cation</name>
        <dbReference type="ChEBI" id="CHEBI:60240"/>
    </cofactor>
</comment>
<keyword evidence="1 6" id="KW-0808">Transferase</keyword>
<dbReference type="Pfam" id="PF01513">
    <property type="entry name" value="NAD_kinase"/>
    <property type="match status" value="1"/>
</dbReference>
<keyword evidence="3 6" id="KW-0521">NADP</keyword>
<protein>
    <recommendedName>
        <fullName evidence="6">NAD kinase</fullName>
        <ecNumber evidence="6">2.7.1.23</ecNumber>
    </recommendedName>
    <alternativeName>
        <fullName evidence="6">ATP-dependent NAD kinase</fullName>
    </alternativeName>
</protein>
<dbReference type="Pfam" id="PF20143">
    <property type="entry name" value="NAD_kinase_C"/>
    <property type="match status" value="1"/>
</dbReference>
<evidence type="ECO:0000256" key="5">
    <source>
        <dbReference type="ARBA" id="ARBA00047925"/>
    </source>
</evidence>
<comment type="similarity">
    <text evidence="6">Belongs to the NAD kinase family.</text>
</comment>
<evidence type="ECO:0000256" key="4">
    <source>
        <dbReference type="ARBA" id="ARBA00023027"/>
    </source>
</evidence>
<keyword evidence="4 6" id="KW-0520">NAD</keyword>
<keyword evidence="6" id="KW-0067">ATP-binding</keyword>
<evidence type="ECO:0000313" key="7">
    <source>
        <dbReference type="EMBL" id="MCO6043510.1"/>
    </source>
</evidence>
<dbReference type="Proteomes" id="UP001155241">
    <property type="component" value="Unassembled WGS sequence"/>
</dbReference>
<dbReference type="PANTHER" id="PTHR20275:SF0">
    <property type="entry name" value="NAD KINASE"/>
    <property type="match status" value="1"/>
</dbReference>
<dbReference type="InterPro" id="IPR017437">
    <property type="entry name" value="ATP-NAD_kinase_PpnK-typ_C"/>
</dbReference>
<gene>
    <name evidence="6" type="primary">nadK</name>
    <name evidence="7" type="ORF">NG895_06285</name>
</gene>
<organism evidence="7 8">
    <name type="scientific">Aeoliella straminimaris</name>
    <dbReference type="NCBI Taxonomy" id="2954799"/>
    <lineage>
        <taxon>Bacteria</taxon>
        <taxon>Pseudomonadati</taxon>
        <taxon>Planctomycetota</taxon>
        <taxon>Planctomycetia</taxon>
        <taxon>Pirellulales</taxon>
        <taxon>Lacipirellulaceae</taxon>
        <taxon>Aeoliella</taxon>
    </lineage>
</organism>
<keyword evidence="6" id="KW-0547">Nucleotide-binding</keyword>
<feature type="binding site" evidence="6">
    <location>
        <position position="174"/>
    </location>
    <ligand>
        <name>NAD(+)</name>
        <dbReference type="ChEBI" id="CHEBI:57540"/>
    </ligand>
</feature>
<dbReference type="GO" id="GO:0005737">
    <property type="term" value="C:cytoplasm"/>
    <property type="evidence" value="ECO:0007669"/>
    <property type="project" value="UniProtKB-SubCell"/>
</dbReference>
<keyword evidence="2 6" id="KW-0418">Kinase</keyword>
<evidence type="ECO:0000256" key="1">
    <source>
        <dbReference type="ARBA" id="ARBA00022679"/>
    </source>
</evidence>
<dbReference type="Gene3D" id="3.40.50.10330">
    <property type="entry name" value="Probable inorganic polyphosphate/atp-NAD kinase, domain 1"/>
    <property type="match status" value="1"/>
</dbReference>
<feature type="binding site" evidence="6">
    <location>
        <begin position="136"/>
        <end position="137"/>
    </location>
    <ligand>
        <name>NAD(+)</name>
        <dbReference type="ChEBI" id="CHEBI:57540"/>
    </ligand>
</feature>
<dbReference type="InterPro" id="IPR016064">
    <property type="entry name" value="NAD/diacylglycerol_kinase_sf"/>
</dbReference>
<dbReference type="GO" id="GO:0051287">
    <property type="term" value="F:NAD binding"/>
    <property type="evidence" value="ECO:0007669"/>
    <property type="project" value="UniProtKB-ARBA"/>
</dbReference>
<comment type="caution">
    <text evidence="6">Lacks conserved residue(s) required for the propagation of feature annotation.</text>
</comment>
<dbReference type="RefSeq" id="WP_252851616.1">
    <property type="nucleotide sequence ID" value="NZ_JAMXLR010000024.1"/>
</dbReference>
<dbReference type="PANTHER" id="PTHR20275">
    <property type="entry name" value="NAD KINASE"/>
    <property type="match status" value="1"/>
</dbReference>
<keyword evidence="6" id="KW-0963">Cytoplasm</keyword>
<dbReference type="GO" id="GO:0005524">
    <property type="term" value="F:ATP binding"/>
    <property type="evidence" value="ECO:0007669"/>
    <property type="project" value="UniProtKB-KW"/>
</dbReference>
<keyword evidence="8" id="KW-1185">Reference proteome</keyword>
<feature type="binding site" evidence="6">
    <location>
        <begin position="177"/>
        <end position="182"/>
    </location>
    <ligand>
        <name>NAD(+)</name>
        <dbReference type="ChEBI" id="CHEBI:57540"/>
    </ligand>
</feature>
<dbReference type="GO" id="GO:0003951">
    <property type="term" value="F:NAD+ kinase activity"/>
    <property type="evidence" value="ECO:0007669"/>
    <property type="project" value="UniProtKB-UniRule"/>
</dbReference>
<evidence type="ECO:0000256" key="6">
    <source>
        <dbReference type="HAMAP-Rule" id="MF_00361"/>
    </source>
</evidence>